<dbReference type="Proteomes" id="UP000030905">
    <property type="component" value="Chromosome"/>
</dbReference>
<dbReference type="EMBL" id="JPGY02000001">
    <property type="protein sequence ID" value="KRU11472.1"/>
    <property type="molecule type" value="Genomic_DNA"/>
</dbReference>
<dbReference type="PATRIC" id="fig|1262449.3.peg.3576"/>
<evidence type="ECO:0000313" key="2">
    <source>
        <dbReference type="EMBL" id="AJA52518.1"/>
    </source>
</evidence>
<dbReference type="KEGG" id="cpae:CPAST_c24600"/>
<reference evidence="3" key="2">
    <citation type="submission" date="2015-10" db="EMBL/GenBank/DDBJ databases">
        <title>Improved Draft Genome Sequence of Clostridium pasteurianum Strain ATCC 6013 (DSM 525) Using a Hybrid Next-Generation Sequencing Approach.</title>
        <authorList>
            <person name="Pyne M.E."/>
            <person name="Utturkar S.M."/>
            <person name="Brown S.D."/>
            <person name="Moo-Young M."/>
            <person name="Chung D.A."/>
            <person name="Chou P.C."/>
        </authorList>
    </citation>
    <scope>NUCLEOTIDE SEQUENCE</scope>
    <source>
        <strain evidence="3">ATCC 6013</strain>
    </source>
</reference>
<keyword evidence="1" id="KW-0472">Membrane</keyword>
<name>A0A0H3JAG0_CLOPA</name>
<feature type="transmembrane region" description="Helical" evidence="1">
    <location>
        <begin position="7"/>
        <end position="23"/>
    </location>
</feature>
<feature type="transmembrane region" description="Helical" evidence="1">
    <location>
        <begin position="103"/>
        <end position="121"/>
    </location>
</feature>
<dbReference type="Proteomes" id="UP000028042">
    <property type="component" value="Unassembled WGS sequence"/>
</dbReference>
<dbReference type="RefSeq" id="WP_003447573.1">
    <property type="nucleotide sequence ID" value="NZ_ANZB01000015.1"/>
</dbReference>
<evidence type="ECO:0000313" key="4">
    <source>
        <dbReference type="Proteomes" id="UP000028042"/>
    </source>
</evidence>
<evidence type="ECO:0000313" key="3">
    <source>
        <dbReference type="EMBL" id="KRU11472.1"/>
    </source>
</evidence>
<reference evidence="3 4" key="3">
    <citation type="journal article" name="Genome Announc.">
        <title>Improved Draft Genome Sequence of Clostridium pasteurianum Strain ATCC 6013 (DSM 525) Using a Hybrid Next-Generation Sequencing Approach.</title>
        <authorList>
            <person name="Pyne M.E."/>
            <person name="Utturkar S."/>
            <person name="Brown S.D."/>
            <person name="Moo-Young M."/>
            <person name="Chung D.A."/>
            <person name="Chou C.P."/>
        </authorList>
    </citation>
    <scope>NUCLEOTIDE SEQUENCE [LARGE SCALE GENOMIC DNA]</scope>
    <source>
        <strain evidence="3 4">ATCC 6013</strain>
    </source>
</reference>
<proteinExistence type="predicted"/>
<reference evidence="2 5" key="1">
    <citation type="journal article" date="2015" name="Genome Announc.">
        <title>Complete Genome Sequence of the Nitrogen-Fixing and Solvent-Producing Clostridium pasteurianum DSM 525.</title>
        <authorList>
            <person name="Poehlein A."/>
            <person name="Grosse-Honebrink A."/>
            <person name="Zhang Y."/>
            <person name="Minton N.P."/>
            <person name="Daniel R."/>
        </authorList>
    </citation>
    <scope>NUCLEOTIDE SEQUENCE [LARGE SCALE GENOMIC DNA]</scope>
    <source>
        <strain evidence="2">DSM 525</strain>
        <strain evidence="5">DSM 525 / ATCC 6013</strain>
    </source>
</reference>
<dbReference type="EMBL" id="CP009268">
    <property type="protein sequence ID" value="AJA52518.1"/>
    <property type="molecule type" value="Genomic_DNA"/>
</dbReference>
<feature type="transmembrane region" description="Helical" evidence="1">
    <location>
        <begin position="35"/>
        <end position="53"/>
    </location>
</feature>
<gene>
    <name evidence="2" type="ORF">CLPA_c24600</name>
    <name evidence="3" type="ORF">CP6013_00719</name>
</gene>
<feature type="transmembrane region" description="Helical" evidence="1">
    <location>
        <begin position="65"/>
        <end position="83"/>
    </location>
</feature>
<keyword evidence="1" id="KW-1133">Transmembrane helix</keyword>
<organism evidence="2 5">
    <name type="scientific">Clostridium pasteurianum DSM 525 = ATCC 6013</name>
    <dbReference type="NCBI Taxonomy" id="1262449"/>
    <lineage>
        <taxon>Bacteria</taxon>
        <taxon>Bacillati</taxon>
        <taxon>Bacillota</taxon>
        <taxon>Clostridia</taxon>
        <taxon>Eubacteriales</taxon>
        <taxon>Clostridiaceae</taxon>
        <taxon>Clostridium</taxon>
    </lineage>
</organism>
<evidence type="ECO:0000313" key="5">
    <source>
        <dbReference type="Proteomes" id="UP000030905"/>
    </source>
</evidence>
<dbReference type="AlphaFoldDB" id="A0A0H3JAG0"/>
<keyword evidence="5" id="KW-1185">Reference proteome</keyword>
<dbReference type="KEGG" id="cpat:CLPA_c24600"/>
<accession>A0A0H3JAG0</accession>
<protein>
    <submittedName>
        <fullName evidence="2">Uncharacterized protein</fullName>
    </submittedName>
</protein>
<keyword evidence="1" id="KW-0812">Transmembrane</keyword>
<evidence type="ECO:0000256" key="1">
    <source>
        <dbReference type="SAM" id="Phobius"/>
    </source>
</evidence>
<dbReference type="GeneID" id="93074598"/>
<sequence length="314" mass="36805">MKNKKHMYLLINLLPVLITFYLIKFKNTFAKENWYIIVMCYSLLVFVNVMWYMQPSITYENRMKIRRTYYCISTFVLLFLLGTVDNNIINIIGQNKLGISNNLVFTLYTFIAIILVDIFIISCKGLDEITFGATKVKFHTIEKSIETQINITETLIDKIKSEYKAVQNIDLYISDVENDLRMAASNTSHDVDILKHLENYLEKYFCTQEKDKIHIEILALEEVQSCLSLSNSIKKYYSRYESIVIETRLFDENNKHYLCIPYQCTLVPDVESIIILKSDSNLILAEECIIYNLTKIFENKLLSIIDEINCTQEQ</sequence>